<keyword evidence="1" id="KW-0677">Repeat</keyword>
<comment type="caution">
    <text evidence="3">The sequence shown here is derived from an EMBL/GenBank/DDBJ whole genome shotgun (WGS) entry which is preliminary data.</text>
</comment>
<dbReference type="InterPro" id="IPR027417">
    <property type="entry name" value="P-loop_NTPase"/>
</dbReference>
<accession>A0ABR3VJ82</accession>
<evidence type="ECO:0000256" key="1">
    <source>
        <dbReference type="ARBA" id="ARBA00022737"/>
    </source>
</evidence>
<keyword evidence="4" id="KW-1185">Reference proteome</keyword>
<dbReference type="EMBL" id="JAZGSY010000063">
    <property type="protein sequence ID" value="KAL1841792.1"/>
    <property type="molecule type" value="Genomic_DNA"/>
</dbReference>
<feature type="domain" description="Nephrocystin 3-like N-terminal" evidence="2">
    <location>
        <begin position="131"/>
        <end position="303"/>
    </location>
</feature>
<evidence type="ECO:0000313" key="4">
    <source>
        <dbReference type="Proteomes" id="UP001583172"/>
    </source>
</evidence>
<dbReference type="InterPro" id="IPR056884">
    <property type="entry name" value="NPHP3-like_N"/>
</dbReference>
<name>A0ABR3VJ82_HUMIN</name>
<proteinExistence type="predicted"/>
<reference evidence="3 4" key="1">
    <citation type="journal article" date="2024" name="Commun. Biol.">
        <title>Comparative genomic analysis of thermophilic fungi reveals convergent evolutionary adaptations and gene losses.</title>
        <authorList>
            <person name="Steindorff A.S."/>
            <person name="Aguilar-Pontes M.V."/>
            <person name="Robinson A.J."/>
            <person name="Andreopoulos B."/>
            <person name="LaButti K."/>
            <person name="Kuo A."/>
            <person name="Mondo S."/>
            <person name="Riley R."/>
            <person name="Otillar R."/>
            <person name="Haridas S."/>
            <person name="Lipzen A."/>
            <person name="Grimwood J."/>
            <person name="Schmutz J."/>
            <person name="Clum A."/>
            <person name="Reid I.D."/>
            <person name="Moisan M.C."/>
            <person name="Butler G."/>
            <person name="Nguyen T.T.M."/>
            <person name="Dewar K."/>
            <person name="Conant G."/>
            <person name="Drula E."/>
            <person name="Henrissat B."/>
            <person name="Hansel C."/>
            <person name="Singer S."/>
            <person name="Hutchinson M.I."/>
            <person name="de Vries R.P."/>
            <person name="Natvig D.O."/>
            <person name="Powell A.J."/>
            <person name="Tsang A."/>
            <person name="Grigoriev I.V."/>
        </authorList>
    </citation>
    <scope>NUCLEOTIDE SEQUENCE [LARGE SCALE GENOMIC DNA]</scope>
    <source>
        <strain evidence="3 4">CBS 620.91</strain>
    </source>
</reference>
<dbReference type="Proteomes" id="UP001583172">
    <property type="component" value="Unassembled WGS sequence"/>
</dbReference>
<protein>
    <recommendedName>
        <fullName evidence="2">Nephrocystin 3-like N-terminal domain-containing protein</fullName>
    </recommendedName>
</protein>
<evidence type="ECO:0000313" key="3">
    <source>
        <dbReference type="EMBL" id="KAL1841792.1"/>
    </source>
</evidence>
<dbReference type="Pfam" id="PF24883">
    <property type="entry name" value="NPHP3_N"/>
    <property type="match status" value="1"/>
</dbReference>
<dbReference type="SUPFAM" id="SSF52540">
    <property type="entry name" value="P-loop containing nucleoside triphosphate hydrolases"/>
    <property type="match status" value="1"/>
</dbReference>
<organism evidence="3 4">
    <name type="scientific">Humicola insolens</name>
    <name type="common">Soft-rot fungus</name>
    <dbReference type="NCBI Taxonomy" id="85995"/>
    <lineage>
        <taxon>Eukaryota</taxon>
        <taxon>Fungi</taxon>
        <taxon>Dikarya</taxon>
        <taxon>Ascomycota</taxon>
        <taxon>Pezizomycotina</taxon>
        <taxon>Sordariomycetes</taxon>
        <taxon>Sordariomycetidae</taxon>
        <taxon>Sordariales</taxon>
        <taxon>Chaetomiaceae</taxon>
        <taxon>Mycothermus</taxon>
    </lineage>
</organism>
<sequence length="446" mass="50859">MEQKIRVHSFQEAKTYAALGQKVVENFSSQLGIGGDLETIESINADHRDMTKFSDKEDEGYRAVRGVLQTCIRTLPAQSRPSVAAPTEVDIVNSRMTEPEPILDENEQRQVQRFSSDYVTPLQDIPERHPGTCEWILRNKDFNSWIDGPSTALWISGPPGMGKTVIAKFLLEHFEKSTPSRKTVHFFFSDRDGTRRSPIAFLKAAIHQFIRHSARLFKEHVKPRIASFGDTVYESPALLWDIFFDMTQDPTLGPLVCVLDALDECDPKSWQDLIRRIGAHFSPSAESQGTKSSQQFKFVITSRPYDDINIHFSHFSVLRLQAENEDRRINQDITLFVENEVSRLAERRKYSPGLKTMVQGALIAGADGMFLWVHLMLEILSKTPVTRVSEQLRTLPQGIDPLYNRILDEIPKESMDTVKVILKWVVFAVRPLTLDELSMAVETFKH</sequence>
<gene>
    <name evidence="3" type="ORF">VTJ49DRAFT_6545</name>
</gene>
<dbReference type="PANTHER" id="PTHR10039">
    <property type="entry name" value="AMELOGENIN"/>
    <property type="match status" value="1"/>
</dbReference>
<evidence type="ECO:0000259" key="2">
    <source>
        <dbReference type="Pfam" id="PF24883"/>
    </source>
</evidence>
<dbReference type="Gene3D" id="3.40.50.300">
    <property type="entry name" value="P-loop containing nucleotide triphosphate hydrolases"/>
    <property type="match status" value="1"/>
</dbReference>